<sequence length="116" mass="13085">MAVPQDKIKKLINKLEKKEAQFLDTISFIETYYVHTPTAFTNGAQLNGTNENQGSAKVFTFAKLNDLSKEETLKLFAEHYDAVLSTPTGNDHQNIRQFILHGWQGIAFNGLALKEK</sequence>
<dbReference type="InterPro" id="IPR038604">
    <property type="entry name" value="HopJ_sf"/>
</dbReference>
<evidence type="ECO:0000313" key="2">
    <source>
        <dbReference type="Proteomes" id="UP001202248"/>
    </source>
</evidence>
<reference evidence="1 2" key="1">
    <citation type="submission" date="2022-02" db="EMBL/GenBank/DDBJ databases">
        <authorList>
            <person name="Min J."/>
        </authorList>
    </citation>
    <scope>NUCLEOTIDE SEQUENCE [LARGE SCALE GENOMIC DNA]</scope>
    <source>
        <strain evidence="1 2">GR10-1</strain>
    </source>
</reference>
<organism evidence="1 2">
    <name type="scientific">Niabella ginsengisoli</name>
    <dbReference type="NCBI Taxonomy" id="522298"/>
    <lineage>
        <taxon>Bacteria</taxon>
        <taxon>Pseudomonadati</taxon>
        <taxon>Bacteroidota</taxon>
        <taxon>Chitinophagia</taxon>
        <taxon>Chitinophagales</taxon>
        <taxon>Chitinophagaceae</taxon>
        <taxon>Niabella</taxon>
    </lineage>
</organism>
<dbReference type="RefSeq" id="WP_240830814.1">
    <property type="nucleotide sequence ID" value="NZ_JAKWBL010000003.1"/>
</dbReference>
<protein>
    <submittedName>
        <fullName evidence="1">HopJ type III effector protein</fullName>
    </submittedName>
</protein>
<dbReference type="InterPro" id="IPR014984">
    <property type="entry name" value="HopJ"/>
</dbReference>
<comment type="caution">
    <text evidence="1">The sequence shown here is derived from an EMBL/GenBank/DDBJ whole genome shotgun (WGS) entry which is preliminary data.</text>
</comment>
<proteinExistence type="predicted"/>
<accession>A0ABS9SL72</accession>
<keyword evidence="2" id="KW-1185">Reference proteome</keyword>
<evidence type="ECO:0000313" key="1">
    <source>
        <dbReference type="EMBL" id="MCH5599137.1"/>
    </source>
</evidence>
<gene>
    <name evidence="1" type="ORF">MKP09_15085</name>
</gene>
<dbReference type="Proteomes" id="UP001202248">
    <property type="component" value="Unassembled WGS sequence"/>
</dbReference>
<dbReference type="Gene3D" id="3.20.160.10">
    <property type="entry name" value="vpa0580 domain like"/>
    <property type="match status" value="1"/>
</dbReference>
<dbReference type="EMBL" id="JAKWBL010000003">
    <property type="protein sequence ID" value="MCH5599137.1"/>
    <property type="molecule type" value="Genomic_DNA"/>
</dbReference>
<name>A0ABS9SL72_9BACT</name>
<dbReference type="Pfam" id="PF08888">
    <property type="entry name" value="HopJ"/>
    <property type="match status" value="1"/>
</dbReference>